<feature type="domain" description="Ketosynthase family 3 (KS3)" evidence="11">
    <location>
        <begin position="621"/>
        <end position="1052"/>
    </location>
</feature>
<dbReference type="SUPFAM" id="SSF56801">
    <property type="entry name" value="Acetyl-CoA synthetase-like"/>
    <property type="match status" value="1"/>
</dbReference>
<evidence type="ECO:0000256" key="4">
    <source>
        <dbReference type="ARBA" id="ARBA00022598"/>
    </source>
</evidence>
<keyword evidence="4" id="KW-0436">Ligase</keyword>
<evidence type="ECO:0000256" key="8">
    <source>
        <dbReference type="ARBA" id="ARBA00023268"/>
    </source>
</evidence>
<dbReference type="InterPro" id="IPR020845">
    <property type="entry name" value="AMP-binding_CS"/>
</dbReference>
<keyword evidence="3" id="KW-0597">Phosphoprotein</keyword>
<dbReference type="InterPro" id="IPR036736">
    <property type="entry name" value="ACP-like_sf"/>
</dbReference>
<dbReference type="Gene3D" id="3.30.70.3290">
    <property type="match status" value="1"/>
</dbReference>
<reference evidence="12" key="1">
    <citation type="journal article" date="2021" name="Nat. Commun.">
        <title>Genetic determinants of endophytism in the Arabidopsis root mycobiome.</title>
        <authorList>
            <person name="Mesny F."/>
            <person name="Miyauchi S."/>
            <person name="Thiergart T."/>
            <person name="Pickel B."/>
            <person name="Atanasova L."/>
            <person name="Karlsson M."/>
            <person name="Huettel B."/>
            <person name="Barry K.W."/>
            <person name="Haridas S."/>
            <person name="Chen C."/>
            <person name="Bauer D."/>
            <person name="Andreopoulos W."/>
            <person name="Pangilinan J."/>
            <person name="LaButti K."/>
            <person name="Riley R."/>
            <person name="Lipzen A."/>
            <person name="Clum A."/>
            <person name="Drula E."/>
            <person name="Henrissat B."/>
            <person name="Kohler A."/>
            <person name="Grigoriev I.V."/>
            <person name="Martin F.M."/>
            <person name="Hacquard S."/>
        </authorList>
    </citation>
    <scope>NUCLEOTIDE SEQUENCE</scope>
    <source>
        <strain evidence="12">MPI-CAGE-AT-0147</strain>
    </source>
</reference>
<keyword evidence="6" id="KW-0808">Transferase</keyword>
<evidence type="ECO:0000313" key="13">
    <source>
        <dbReference type="Proteomes" id="UP000738349"/>
    </source>
</evidence>
<dbReference type="EMBL" id="JAGMUV010000017">
    <property type="protein sequence ID" value="KAH7130941.1"/>
    <property type="molecule type" value="Genomic_DNA"/>
</dbReference>
<dbReference type="InterPro" id="IPR009081">
    <property type="entry name" value="PP-bd_ACP"/>
</dbReference>
<dbReference type="Pfam" id="PF13193">
    <property type="entry name" value="AMP-binding_C"/>
    <property type="match status" value="1"/>
</dbReference>
<dbReference type="InterPro" id="IPR016036">
    <property type="entry name" value="Malonyl_transacylase_ACP-bd"/>
</dbReference>
<dbReference type="PANTHER" id="PTHR43775:SF51">
    <property type="entry name" value="INACTIVE PHENOLPHTHIOCEROL SYNTHESIS POLYKETIDE SYNTHASE TYPE I PKS1-RELATED"/>
    <property type="match status" value="1"/>
</dbReference>
<feature type="domain" description="Carrier" evidence="10">
    <location>
        <begin position="2002"/>
        <end position="2077"/>
    </location>
</feature>
<dbReference type="GO" id="GO:0032259">
    <property type="term" value="P:methylation"/>
    <property type="evidence" value="ECO:0007669"/>
    <property type="project" value="UniProtKB-KW"/>
</dbReference>
<dbReference type="InterPro" id="IPR000873">
    <property type="entry name" value="AMP-dep_synth/lig_dom"/>
</dbReference>
<dbReference type="NCBIfam" id="TIGR01733">
    <property type="entry name" value="AA-adenyl-dom"/>
    <property type="match status" value="1"/>
</dbReference>
<dbReference type="InterPro" id="IPR020806">
    <property type="entry name" value="PKS_PP-bd"/>
</dbReference>
<dbReference type="Gene3D" id="3.40.50.980">
    <property type="match status" value="2"/>
</dbReference>
<evidence type="ECO:0000256" key="3">
    <source>
        <dbReference type="ARBA" id="ARBA00022553"/>
    </source>
</evidence>
<dbReference type="SUPFAM" id="SSF47336">
    <property type="entry name" value="ACP-like"/>
    <property type="match status" value="2"/>
</dbReference>
<dbReference type="InterPro" id="IPR036291">
    <property type="entry name" value="NAD(P)-bd_dom_sf"/>
</dbReference>
<keyword evidence="5" id="KW-0489">Methyltransferase</keyword>
<dbReference type="SMART" id="SM00823">
    <property type="entry name" value="PKS_PP"/>
    <property type="match status" value="2"/>
</dbReference>
<dbReference type="FunFam" id="3.40.47.10:FF:000019">
    <property type="entry name" value="Polyketide synthase type I"/>
    <property type="match status" value="1"/>
</dbReference>
<dbReference type="PANTHER" id="PTHR43775">
    <property type="entry name" value="FATTY ACID SYNTHASE"/>
    <property type="match status" value="1"/>
</dbReference>
<dbReference type="GO" id="GO:0004312">
    <property type="term" value="F:fatty acid synthase activity"/>
    <property type="evidence" value="ECO:0007669"/>
    <property type="project" value="TreeGrafter"/>
</dbReference>
<dbReference type="InterPro" id="IPR025110">
    <property type="entry name" value="AMP-bd_C"/>
</dbReference>
<dbReference type="InterPro" id="IPR010071">
    <property type="entry name" value="AA_adenyl_dom"/>
</dbReference>
<dbReference type="InterPro" id="IPR016039">
    <property type="entry name" value="Thiolase-like"/>
</dbReference>
<accession>A0A9P9E584</accession>
<evidence type="ECO:0000256" key="1">
    <source>
        <dbReference type="ARBA" id="ARBA00004685"/>
    </source>
</evidence>
<dbReference type="InterPro" id="IPR006162">
    <property type="entry name" value="Ppantetheine_attach_site"/>
</dbReference>
<dbReference type="InterPro" id="IPR013968">
    <property type="entry name" value="PKS_KR"/>
</dbReference>
<evidence type="ECO:0000259" key="10">
    <source>
        <dbReference type="PROSITE" id="PS50075"/>
    </source>
</evidence>
<dbReference type="Gene3D" id="2.30.38.10">
    <property type="entry name" value="Luciferase, Domain 3"/>
    <property type="match status" value="1"/>
</dbReference>
<sequence length="2494" mass="268757">MDAISAEDRQVLVEDFNNTDDASMLGHCVHHLLERSAETHASRTALICGDTQVSYEDLNALSNRLARVLVTRGVRPGNLVGVALERSVYLVAALMAVLKTGAAYVPIDPTFPEMRISQMVDDAGPSVIVASARTAEALTPWKETCVDIDEALGVKNDNDKIHSDDNSTNLGIHVHPEDLAYVMYTSGSTGKPKGVEMSHGSLANLLLSSQRDLGCVASDRLLAVTTISFDMAFMELFLPLVCGAAAVVAQAEQVRDPRALVGLMRQHGITMMQGTPVAWQMLLESGWKGEPRLQKMLSSGEALSRRLADRLMDCGDALWNLYGPTETTYSTNWRVQRGQDIIIGVPNANGRLYILGDDMAPVPPGRPGELYIGGASVARGYRNNAELTRTRFLNNPFHGGRFYKTGDLACFDQAGKLSVLGRIDSQVKVRGYRIEAGDVEAAITDHCGVSQAVVVSRDDRLIAYCIRDTASGIDTTALDTLLRPWLAERLPTYMVPALFVELDAFPTTLNGKIDSKALPDPVASQKGTTQSATELEKHTLAVWTRVLGHDSFGVDDNFFEVGGDSMRVVRVVGELEKLLGRTVSPAKLFEHYTAKMLAAYLASNDTALVEPVHAHNRSASNEDIAIISMACRLPGDISTPDEYWNLLQRGGDATTDVPKDRWDADALYSADPDAPGKSYCRRGGFINSVDAFDAPFFGISPREARAMDPLQSLVLETCWEVFERGGYTMEQLRGSETGVFVGTSSIAAHSSLNATAIRNLADLDGYTVTGSAASTLSGRVSYILGLQGPAMTIDTACSSSLVTTHLACNALRLGECNMAVSCGASLLLNPGLHVEFSGLRGMSADGRCRAFAADTDGTGWAEGATVVLLKRLSDAQRDGDTIHAVLRGTAVNHDGRSASLTAPSSPAQQRLVRSALAAAGLQPDDVDYIEAHGTGTKLGDPIEGTALAEVFGTRRRCGPEPLWVGSAKSNLGHTQAAAGLAGVIKVVLALKHGMIPPTLHAKEPTKAVDWGKASMALVQEEQSWAARDGRLRRAGVSAFGIGGTNAHVVVEEPPVQCIECDDTQASVLPPTMPFVLSGQTDAALRQQAEKLSWHINGRQRLSDVAYSLATSRTHFRRRAVLMADTKAELLERLAEFAQLSPSMLPTSDSTDDARFAMLFTGQGSQRLGIGKTLYSTFPVFRKAIDVIVAEFSELETPLLDVIWADPDSQNAALLHRTDYAQPALFAIEVALWKTWQSWGVQPGYVLGHSVGEIAAAHVAGIFDLRDACKLVAARGKLMQALPSVGKMASLEVSAADVLDTIHELGFTGRVDVAGYNTPSQTVVSGDADAIENVVSVIAGQGRKVKMLDVSHAFHSHHMDDMLGAFRAVAETMSYKPPQINIVSSLNGKLARPGELEQADYWVQQARKPVRFSDGIQTLASSGINVFVELGPQPVLCGMGAACLADVQGLTWMPSLIPDRDDASVMQQKISELHVRNTPVDWNSYFEPFGQRRVELPTYAFQREQFRPVRTMEVDCCYNPGSDTTLASGEGLRVERLQFEVNWRQADTKDLAVGGSWGLLCPTGDVPWVSDVKTALSQQNITLLPVTHPNDAQSLDGILCLWDSEDDVINQARVFTTAALLQLQAGLDAPVVWVTRRAVGAGPEDAVTGLGAGPLWGLARTARGENLDLRLRLIDVDEAGNGLAAAMMLDAEPECAVRNGQVLVPHLQRVAEEPQGLETPFIRNDGAVLITGGLGDLGSRVARWLVTVHGIRDVVLTSRRGIKAPSADALVAELVELGAHVTVFACDMAHLDSVKTVMAMFDKDRPLRGVVHAAGVVDGGVISSLTPERCVSTFAPKVDGAWNLHQLTLDMDLDLFLVFSSIAGVMGLPGLGNYAAANSFLDALAHLRRSQRLPATSVAYGTWQGDGMASGLASSARAYLADFGLDALTQDQGLALFEKAARSNRALTMAAALDPERLRVYYEDRGGVPPLLRSLLGRTSTRVDRSWDLRNVLGKSAPKQHEGIVLSMVRETVAKALGFSVAGDVDVDRPLQDIGIDSLTAVLIRNHLATLTGLTLSANIVFLNPNLKALSQTLLSQLRDSWTDSSSSATTSGGATPATTTLGSPCLDMDAIRSGCLDPSFTFDNVTAHGPNPSAARPQAVFVTGGTGFVGAFVVGELLELGITTYSLVRASDIEQARERMSSTLKTYGLWKHGYETLLKPVIGDLTQPLLGLAEEAFDDLADRVDAICHSGALVDWMRPLEDYVGPNIVSTHEILRLAAHGRAKAVHLVSTISTLPKHMGYTLTEEDREYGYGTSKYMAERMLAAARWRGARASAYRLPFVTASSATGHFRLDRGDFLHNLISGSLEMGAFPSLNGDLSIVFPINYLCKAIVGVMTKNLHRIGYDFDFVNKHALSFRDFFTLLIDASEGAKKEILPFSTWQKRALEYAVAHPSSALARITAVFDGYTDETAAAMVTGLPVQHEHIFGGDDSPVPPVDEEVVRRYLGRIQATQRK</sequence>
<dbReference type="GO" id="GO:0008168">
    <property type="term" value="F:methyltransferase activity"/>
    <property type="evidence" value="ECO:0007669"/>
    <property type="project" value="UniProtKB-KW"/>
</dbReference>
<dbReference type="SMART" id="SM00827">
    <property type="entry name" value="PKS_AT"/>
    <property type="match status" value="1"/>
</dbReference>
<evidence type="ECO:0000256" key="9">
    <source>
        <dbReference type="ARBA" id="ARBA00029454"/>
    </source>
</evidence>
<dbReference type="FunFam" id="3.40.50.12780:FF:000012">
    <property type="entry name" value="Non-ribosomal peptide synthetase"/>
    <property type="match status" value="1"/>
</dbReference>
<dbReference type="CDD" id="cd08956">
    <property type="entry name" value="KR_3_FAS_SDR_x"/>
    <property type="match status" value="1"/>
</dbReference>
<comment type="pathway">
    <text evidence="1">Mycotoxin biosynthesis.</text>
</comment>
<dbReference type="InterPro" id="IPR020841">
    <property type="entry name" value="PKS_Beta-ketoAc_synthase_dom"/>
</dbReference>
<dbReference type="PROSITE" id="PS50075">
    <property type="entry name" value="CARRIER"/>
    <property type="match status" value="2"/>
</dbReference>
<dbReference type="Pfam" id="PF08659">
    <property type="entry name" value="KR"/>
    <property type="match status" value="1"/>
</dbReference>
<dbReference type="InterPro" id="IPR045851">
    <property type="entry name" value="AMP-bd_C_sf"/>
</dbReference>
<dbReference type="OrthoDB" id="5334845at2759"/>
<dbReference type="GO" id="GO:0016491">
    <property type="term" value="F:oxidoreductase activity"/>
    <property type="evidence" value="ECO:0007669"/>
    <property type="project" value="UniProtKB-KW"/>
</dbReference>
<proteinExistence type="inferred from homology"/>
<dbReference type="GO" id="GO:0006633">
    <property type="term" value="P:fatty acid biosynthetic process"/>
    <property type="evidence" value="ECO:0007669"/>
    <property type="project" value="TreeGrafter"/>
</dbReference>
<dbReference type="Pfam" id="PF00501">
    <property type="entry name" value="AMP-binding"/>
    <property type="match status" value="1"/>
</dbReference>
<dbReference type="SMART" id="SM00822">
    <property type="entry name" value="PKS_KR"/>
    <property type="match status" value="1"/>
</dbReference>
<comment type="caution">
    <text evidence="12">The sequence shown here is derived from an EMBL/GenBank/DDBJ whole genome shotgun (WGS) entry which is preliminary data.</text>
</comment>
<name>A0A9P9E584_9HYPO</name>
<dbReference type="InterPro" id="IPR001227">
    <property type="entry name" value="Ac_transferase_dom_sf"/>
</dbReference>
<dbReference type="PROSITE" id="PS00455">
    <property type="entry name" value="AMP_BINDING"/>
    <property type="match status" value="1"/>
</dbReference>
<evidence type="ECO:0000259" key="11">
    <source>
        <dbReference type="PROSITE" id="PS52004"/>
    </source>
</evidence>
<dbReference type="InterPro" id="IPR014043">
    <property type="entry name" value="Acyl_transferase_dom"/>
</dbReference>
<dbReference type="SUPFAM" id="SSF55048">
    <property type="entry name" value="Probable ACP-binding domain of malonyl-CoA ACP transacylase"/>
    <property type="match status" value="1"/>
</dbReference>
<dbReference type="SMART" id="SM00825">
    <property type="entry name" value="PKS_KS"/>
    <property type="match status" value="1"/>
</dbReference>
<dbReference type="GO" id="GO:0016874">
    <property type="term" value="F:ligase activity"/>
    <property type="evidence" value="ECO:0007669"/>
    <property type="project" value="UniProtKB-KW"/>
</dbReference>
<dbReference type="SUPFAM" id="SSF52151">
    <property type="entry name" value="FabD/lysophospholipase-like"/>
    <property type="match status" value="1"/>
</dbReference>
<dbReference type="InterPro" id="IPR014031">
    <property type="entry name" value="Ketoacyl_synth_C"/>
</dbReference>
<keyword evidence="8" id="KW-0511">Multifunctional enzyme</keyword>
<gene>
    <name evidence="12" type="ORF">EDB81DRAFT_696077</name>
</gene>
<evidence type="ECO:0000256" key="7">
    <source>
        <dbReference type="ARBA" id="ARBA00023002"/>
    </source>
</evidence>
<dbReference type="Pfam" id="PF16197">
    <property type="entry name" value="KAsynt_C_assoc"/>
    <property type="match status" value="1"/>
</dbReference>
<dbReference type="Gene3D" id="3.40.50.720">
    <property type="entry name" value="NAD(P)-binding Rossmann-like Domain"/>
    <property type="match status" value="2"/>
</dbReference>
<dbReference type="InterPro" id="IPR014030">
    <property type="entry name" value="Ketoacyl_synth_N"/>
</dbReference>
<dbReference type="Gene3D" id="3.30.300.30">
    <property type="match status" value="1"/>
</dbReference>
<dbReference type="Gene3D" id="3.40.366.10">
    <property type="entry name" value="Malonyl-Coenzyme A Acyl Carrier Protein, domain 2"/>
    <property type="match status" value="1"/>
</dbReference>
<dbReference type="Pfam" id="PF07993">
    <property type="entry name" value="NAD_binding_4"/>
    <property type="match status" value="1"/>
</dbReference>
<evidence type="ECO:0000256" key="6">
    <source>
        <dbReference type="ARBA" id="ARBA00022679"/>
    </source>
</evidence>
<dbReference type="Proteomes" id="UP000738349">
    <property type="component" value="Unassembled WGS sequence"/>
</dbReference>
<dbReference type="GO" id="GO:0044550">
    <property type="term" value="P:secondary metabolite biosynthetic process"/>
    <property type="evidence" value="ECO:0007669"/>
    <property type="project" value="UniProtKB-ARBA"/>
</dbReference>
<dbReference type="GO" id="GO:0031177">
    <property type="term" value="F:phosphopantetheine binding"/>
    <property type="evidence" value="ECO:0007669"/>
    <property type="project" value="InterPro"/>
</dbReference>
<dbReference type="SUPFAM" id="SSF53901">
    <property type="entry name" value="Thiolase-like"/>
    <property type="match status" value="1"/>
</dbReference>
<organism evidence="12 13">
    <name type="scientific">Dactylonectria macrodidyma</name>
    <dbReference type="NCBI Taxonomy" id="307937"/>
    <lineage>
        <taxon>Eukaryota</taxon>
        <taxon>Fungi</taxon>
        <taxon>Dikarya</taxon>
        <taxon>Ascomycota</taxon>
        <taxon>Pezizomycotina</taxon>
        <taxon>Sordariomycetes</taxon>
        <taxon>Hypocreomycetidae</taxon>
        <taxon>Hypocreales</taxon>
        <taxon>Nectriaceae</taxon>
        <taxon>Dactylonectria</taxon>
    </lineage>
</organism>
<keyword evidence="2" id="KW-0596">Phosphopantetheine</keyword>
<dbReference type="PROSITE" id="PS00012">
    <property type="entry name" value="PHOSPHOPANTETHEINE"/>
    <property type="match status" value="2"/>
</dbReference>
<protein>
    <submittedName>
        <fullName evidence="12">Polyketide synthase</fullName>
    </submittedName>
</protein>
<dbReference type="Pfam" id="PF02801">
    <property type="entry name" value="Ketoacyl-synt_C"/>
    <property type="match status" value="1"/>
</dbReference>
<dbReference type="CDD" id="cd00833">
    <property type="entry name" value="PKS"/>
    <property type="match status" value="1"/>
</dbReference>
<evidence type="ECO:0000313" key="12">
    <source>
        <dbReference type="EMBL" id="KAH7130941.1"/>
    </source>
</evidence>
<dbReference type="InterPro" id="IPR016035">
    <property type="entry name" value="Acyl_Trfase/lysoPLipase"/>
</dbReference>
<dbReference type="Pfam" id="PF00550">
    <property type="entry name" value="PP-binding"/>
    <property type="match status" value="2"/>
</dbReference>
<dbReference type="InterPro" id="IPR032821">
    <property type="entry name" value="PKS_assoc"/>
</dbReference>
<dbReference type="PROSITE" id="PS52004">
    <property type="entry name" value="KS3_2"/>
    <property type="match status" value="1"/>
</dbReference>
<dbReference type="SUPFAM" id="SSF51735">
    <property type="entry name" value="NAD(P)-binding Rossmann-fold domains"/>
    <property type="match status" value="3"/>
</dbReference>
<dbReference type="InterPro" id="IPR057326">
    <property type="entry name" value="KR_dom"/>
</dbReference>
<evidence type="ECO:0000256" key="5">
    <source>
        <dbReference type="ARBA" id="ARBA00022603"/>
    </source>
</evidence>
<dbReference type="Gene3D" id="3.40.47.10">
    <property type="match status" value="1"/>
</dbReference>
<dbReference type="Pfam" id="PF00109">
    <property type="entry name" value="ketoacyl-synt"/>
    <property type="match status" value="1"/>
</dbReference>
<evidence type="ECO:0000256" key="2">
    <source>
        <dbReference type="ARBA" id="ARBA00022450"/>
    </source>
</evidence>
<dbReference type="InterPro" id="IPR013120">
    <property type="entry name" value="FAR_NAD-bd"/>
</dbReference>
<dbReference type="FunFam" id="3.40.366.10:FF:000002">
    <property type="entry name" value="Probable polyketide synthase 2"/>
    <property type="match status" value="1"/>
</dbReference>
<dbReference type="InterPro" id="IPR050091">
    <property type="entry name" value="PKS_NRPS_Biosynth_Enz"/>
</dbReference>
<dbReference type="Pfam" id="PF00698">
    <property type="entry name" value="Acyl_transf_1"/>
    <property type="match status" value="1"/>
</dbReference>
<comment type="similarity">
    <text evidence="9">Belongs to the NRP synthetase family.</text>
</comment>
<dbReference type="Gene3D" id="1.10.1200.10">
    <property type="entry name" value="ACP-like"/>
    <property type="match status" value="2"/>
</dbReference>
<keyword evidence="7" id="KW-0560">Oxidoreductase</keyword>
<keyword evidence="13" id="KW-1185">Reference proteome</keyword>
<feature type="domain" description="Carrier" evidence="10">
    <location>
        <begin position="530"/>
        <end position="605"/>
    </location>
</feature>
<dbReference type="FunFam" id="3.40.50.980:FF:000001">
    <property type="entry name" value="Non-ribosomal peptide synthetase"/>
    <property type="match status" value="1"/>
</dbReference>